<dbReference type="EMBL" id="PKLF01000007">
    <property type="protein sequence ID" value="MBE8612700.1"/>
    <property type="molecule type" value="Genomic_DNA"/>
</dbReference>
<proteinExistence type="predicted"/>
<name>A0A8I0U461_MORMO</name>
<protein>
    <submittedName>
        <fullName evidence="1">Ash-like/host cell division inhibitor Icd-like protein</fullName>
    </submittedName>
</protein>
<reference evidence="1" key="1">
    <citation type="submission" date="2017-12" db="EMBL/GenBank/DDBJ databases">
        <title>Genome sequencing and analysis.</title>
        <authorList>
            <person name="Huang Y.-T."/>
        </authorList>
    </citation>
    <scope>NUCLEOTIDE SEQUENCE</scope>
    <source>
        <strain evidence="1">VGH116</strain>
    </source>
</reference>
<evidence type="ECO:0000313" key="1">
    <source>
        <dbReference type="EMBL" id="MBE8612700.1"/>
    </source>
</evidence>
<organism evidence="1 2">
    <name type="scientific">Morganella morganii</name>
    <name type="common">Proteus morganii</name>
    <dbReference type="NCBI Taxonomy" id="582"/>
    <lineage>
        <taxon>Bacteria</taxon>
        <taxon>Pseudomonadati</taxon>
        <taxon>Pseudomonadota</taxon>
        <taxon>Gammaproteobacteria</taxon>
        <taxon>Enterobacterales</taxon>
        <taxon>Morganellaceae</taxon>
        <taxon>Morganella</taxon>
    </lineage>
</organism>
<gene>
    <name evidence="1" type="ORF">CYG68_09745</name>
</gene>
<dbReference type="InterPro" id="IPR018880">
    <property type="entry name" value="Phage_P4_Ash"/>
</dbReference>
<accession>A0A8I0U461</accession>
<dbReference type="AlphaFoldDB" id="A0A8I0U461"/>
<sequence>MHNTPARNIYRLTDKKGLPVRGELGYSDPAPAKSGVRRGNLNNISATHDAPRVFFCVCACAHPQNTVSCRSDSMVALAGQPSGWLVSLMSSISTPVSVTTPIERGNSGGDSVCNIKEIIIMMATPARTQFKFLFLAVKRADSSDIPHRIETTAPDEQSARLMLVADYILAFAGRVPAQEVAHV</sequence>
<dbReference type="Proteomes" id="UP000650477">
    <property type="component" value="Unassembled WGS sequence"/>
</dbReference>
<evidence type="ECO:0000313" key="2">
    <source>
        <dbReference type="Proteomes" id="UP000650477"/>
    </source>
</evidence>
<comment type="caution">
    <text evidence="1">The sequence shown here is derived from an EMBL/GenBank/DDBJ whole genome shotgun (WGS) entry which is preliminary data.</text>
</comment>
<dbReference type="NCBIfam" id="NF033153">
    <property type="entry name" value="phage_ICD_like"/>
    <property type="match status" value="1"/>
</dbReference>
<dbReference type="Pfam" id="PF10554">
    <property type="entry name" value="Phage_ASH"/>
    <property type="match status" value="1"/>
</dbReference>